<dbReference type="AlphaFoldDB" id="A0A0E3ZKQ1"/>
<dbReference type="KEGG" id="pdq:CL55_00014340"/>
<dbReference type="SUPFAM" id="SSF82784">
    <property type="entry name" value="OsmC-like"/>
    <property type="match status" value="1"/>
</dbReference>
<dbReference type="PATRIC" id="fig|576611.7.peg.1458"/>
<reference evidence="1 2" key="1">
    <citation type="submission" date="2014-03" db="EMBL/GenBank/DDBJ databases">
        <title>Genome of Polynucleobacter strain MWH-MoK4.</title>
        <authorList>
            <person name="Hahn M.W."/>
        </authorList>
    </citation>
    <scope>NUCLEOTIDE SEQUENCE [LARGE SCALE GENOMIC DNA]</scope>
    <source>
        <strain evidence="1 2">MWH-MoK4</strain>
    </source>
</reference>
<evidence type="ECO:0000313" key="2">
    <source>
        <dbReference type="Proteomes" id="UP000061135"/>
    </source>
</evidence>
<evidence type="ECO:0000313" key="1">
    <source>
        <dbReference type="EMBL" id="AKD25767.1"/>
    </source>
</evidence>
<proteinExistence type="predicted"/>
<dbReference type="STRING" id="1835254.CL55_00014340"/>
<dbReference type="EMBL" id="CP007501">
    <property type="protein sequence ID" value="AKD25767.1"/>
    <property type="molecule type" value="Genomic_DNA"/>
</dbReference>
<dbReference type="HOGENOM" id="CLU_110187_0_0_4"/>
<dbReference type="Proteomes" id="UP000061135">
    <property type="component" value="Chromosome"/>
</dbReference>
<dbReference type="OrthoDB" id="5297623at2"/>
<dbReference type="InterPro" id="IPR003718">
    <property type="entry name" value="OsmC/Ohr_fam"/>
</dbReference>
<sequence length="150" mass="16504">MSSDPSVRLVQQADYQFAIYYNEERDPVYGDEPPPLGKSQGATPSQFLLAGVANCLSDSLLFALRKFKQNPEPIETKANCEIGRNAENRLRILAINVEIRIGVPGNTLENLERVLAQFQDFCTVSSSVSLGIPVNVTVIDSESTKLYPAI</sequence>
<organism evidence="1 2">
    <name type="scientific">Polynucleobacter duraquae</name>
    <dbReference type="NCBI Taxonomy" id="1835254"/>
    <lineage>
        <taxon>Bacteria</taxon>
        <taxon>Pseudomonadati</taxon>
        <taxon>Pseudomonadota</taxon>
        <taxon>Betaproteobacteria</taxon>
        <taxon>Burkholderiales</taxon>
        <taxon>Burkholderiaceae</taxon>
        <taxon>Polynucleobacter</taxon>
    </lineage>
</organism>
<accession>A0A0E3ZKQ1</accession>
<gene>
    <name evidence="1" type="ORF">CL55_00014340</name>
</gene>
<dbReference type="Pfam" id="PF02566">
    <property type="entry name" value="OsmC"/>
    <property type="match status" value="1"/>
</dbReference>
<keyword evidence="2" id="KW-1185">Reference proteome</keyword>
<dbReference type="Gene3D" id="3.30.300.20">
    <property type="match status" value="1"/>
</dbReference>
<dbReference type="InterPro" id="IPR015946">
    <property type="entry name" value="KH_dom-like_a/b"/>
</dbReference>
<protein>
    <submittedName>
        <fullName evidence="1">Redox protein, regulator of disulfide bond formation</fullName>
    </submittedName>
</protein>
<dbReference type="InterPro" id="IPR036102">
    <property type="entry name" value="OsmC/Ohrsf"/>
</dbReference>
<dbReference type="RefSeq" id="WP_046330484.1">
    <property type="nucleotide sequence ID" value="NZ_CP007501.1"/>
</dbReference>
<name>A0A0E3ZKQ1_9BURK</name>